<accession>A0A0A2UZL3</accession>
<protein>
    <recommendedName>
        <fullName evidence="4">DUF4306 domain-containing protein</fullName>
    </recommendedName>
</protein>
<keyword evidence="3" id="KW-1185">Reference proteome</keyword>
<keyword evidence="1" id="KW-1133">Transmembrane helix</keyword>
<keyword evidence="1" id="KW-0472">Membrane</keyword>
<keyword evidence="1" id="KW-0812">Transmembrane</keyword>
<dbReference type="Pfam" id="PF14154">
    <property type="entry name" value="DUF4306"/>
    <property type="match status" value="1"/>
</dbReference>
<name>A0A0A2UZL3_9BACI</name>
<gene>
    <name evidence="2" type="ORF">N780_15725</name>
</gene>
<dbReference type="AlphaFoldDB" id="A0A0A2UZL3"/>
<dbReference type="EMBL" id="AVBG01000004">
    <property type="protein sequence ID" value="KGP91996.1"/>
    <property type="molecule type" value="Genomic_DNA"/>
</dbReference>
<dbReference type="RefSeq" id="WP_036781866.1">
    <property type="nucleotide sequence ID" value="NZ_AVBG01000004.1"/>
</dbReference>
<proteinExistence type="predicted"/>
<dbReference type="OrthoDB" id="2879215at2"/>
<evidence type="ECO:0008006" key="4">
    <source>
        <dbReference type="Google" id="ProtNLM"/>
    </source>
</evidence>
<sequence length="112" mass="13102">MVKFGLIRGGIKGGVWLNKWWGLWWICIPIFIVSYIYSMIISSKIVYLPQSECKPKFIFTPQDVQYCSDIYAIDVFLIALKTNPIIYISILTGLYIMGFLVFVLINKIRRRK</sequence>
<feature type="transmembrane region" description="Helical" evidence="1">
    <location>
        <begin position="85"/>
        <end position="105"/>
    </location>
</feature>
<reference evidence="2 3" key="1">
    <citation type="submission" date="2013-08" db="EMBL/GenBank/DDBJ databases">
        <title>Genome of Pontibacillus chungwhensis.</title>
        <authorList>
            <person name="Wang Q."/>
            <person name="Wang G."/>
        </authorList>
    </citation>
    <scope>NUCLEOTIDE SEQUENCE [LARGE SCALE GENOMIC DNA]</scope>
    <source>
        <strain evidence="2 3">BH030062</strain>
    </source>
</reference>
<evidence type="ECO:0000313" key="3">
    <source>
        <dbReference type="Proteomes" id="UP000030153"/>
    </source>
</evidence>
<comment type="caution">
    <text evidence="2">The sequence shown here is derived from an EMBL/GenBank/DDBJ whole genome shotgun (WGS) entry which is preliminary data.</text>
</comment>
<dbReference type="Proteomes" id="UP000030153">
    <property type="component" value="Unassembled WGS sequence"/>
</dbReference>
<feature type="transmembrane region" description="Helical" evidence="1">
    <location>
        <begin position="21"/>
        <end position="41"/>
    </location>
</feature>
<evidence type="ECO:0000256" key="1">
    <source>
        <dbReference type="SAM" id="Phobius"/>
    </source>
</evidence>
<dbReference type="STRING" id="1385513.N780_15725"/>
<dbReference type="InterPro" id="IPR025440">
    <property type="entry name" value="DUF4306"/>
</dbReference>
<evidence type="ECO:0000313" key="2">
    <source>
        <dbReference type="EMBL" id="KGP91996.1"/>
    </source>
</evidence>
<organism evidence="2 3">
    <name type="scientific">Pontibacillus chungwhensis BH030062</name>
    <dbReference type="NCBI Taxonomy" id="1385513"/>
    <lineage>
        <taxon>Bacteria</taxon>
        <taxon>Bacillati</taxon>
        <taxon>Bacillota</taxon>
        <taxon>Bacilli</taxon>
        <taxon>Bacillales</taxon>
        <taxon>Bacillaceae</taxon>
        <taxon>Pontibacillus</taxon>
    </lineage>
</organism>